<dbReference type="STRING" id="155974.SAMN04487818_10515"/>
<proteinExistence type="predicted"/>
<gene>
    <name evidence="1" type="ORF">SAMN04487818_10515</name>
</gene>
<organism evidence="1 2">
    <name type="scientific">Actinokineospora terrae</name>
    <dbReference type="NCBI Taxonomy" id="155974"/>
    <lineage>
        <taxon>Bacteria</taxon>
        <taxon>Bacillati</taxon>
        <taxon>Actinomycetota</taxon>
        <taxon>Actinomycetes</taxon>
        <taxon>Pseudonocardiales</taxon>
        <taxon>Pseudonocardiaceae</taxon>
        <taxon>Actinokineospora</taxon>
    </lineage>
</organism>
<sequence length="169" mass="19351">MLTTRQAWDRCVGRRDRLSGMVVRFGLDDQVDDVVHDAFVAVMTMPRLYPDGFDALLETVVWRRCLVIAASEAARQRLLGHAALRPAPTGDHAEMVVEQVHAQWLLRHSGVLREPDVWMLDMVSAGYRRQEIADLSGRSITEVDRALRSVRRRAREKYEVRAFQAININ</sequence>
<dbReference type="Proteomes" id="UP000199051">
    <property type="component" value="Unassembled WGS sequence"/>
</dbReference>
<reference evidence="2" key="1">
    <citation type="submission" date="2016-10" db="EMBL/GenBank/DDBJ databases">
        <authorList>
            <person name="Varghese N."/>
            <person name="Submissions S."/>
        </authorList>
    </citation>
    <scope>NUCLEOTIDE SEQUENCE [LARGE SCALE GENOMIC DNA]</scope>
    <source>
        <strain evidence="2">DSM 44260</strain>
    </source>
</reference>
<evidence type="ECO:0000313" key="2">
    <source>
        <dbReference type="Proteomes" id="UP000199051"/>
    </source>
</evidence>
<name>A0A1H9RNW3_9PSEU</name>
<keyword evidence="2" id="KW-1185">Reference proteome</keyword>
<protein>
    <submittedName>
        <fullName evidence="1">Uncharacterized protein</fullName>
    </submittedName>
</protein>
<evidence type="ECO:0000313" key="1">
    <source>
        <dbReference type="EMBL" id="SER74406.1"/>
    </source>
</evidence>
<dbReference type="EMBL" id="FOGI01000005">
    <property type="protein sequence ID" value="SER74406.1"/>
    <property type="molecule type" value="Genomic_DNA"/>
</dbReference>
<dbReference type="AlphaFoldDB" id="A0A1H9RNW3"/>
<accession>A0A1H9RNW3</accession>